<organism evidence="3">
    <name type="scientific">freshwater sediment metagenome</name>
    <dbReference type="NCBI Taxonomy" id="556182"/>
    <lineage>
        <taxon>unclassified sequences</taxon>
        <taxon>metagenomes</taxon>
        <taxon>ecological metagenomes</taxon>
    </lineage>
</organism>
<name>A0AA48RCF3_9ZZZZ</name>
<dbReference type="InterPro" id="IPR036465">
    <property type="entry name" value="vWFA_dom_sf"/>
</dbReference>
<dbReference type="SUPFAM" id="SSF53300">
    <property type="entry name" value="vWA-like"/>
    <property type="match status" value="1"/>
</dbReference>
<dbReference type="Pfam" id="PF13400">
    <property type="entry name" value="Tad"/>
    <property type="match status" value="1"/>
</dbReference>
<protein>
    <recommendedName>
        <fullName evidence="2">Putative Flp pilus-assembly TadG-like N-terminal domain-containing protein</fullName>
    </recommendedName>
</protein>
<dbReference type="EMBL" id="OY288114">
    <property type="protein sequence ID" value="CAJ0858804.1"/>
    <property type="molecule type" value="Genomic_DNA"/>
</dbReference>
<dbReference type="AlphaFoldDB" id="A0AA48RCF3"/>
<sequence length="424" mass="45318">MSEIRKVTQLLKRFRGLAHDRRGSIAIIFGLTLIPMATLAGVAVDYANVSRLNDRLKAAADAAVLSAVRDYASTSNLSMAQKKGTDVFNSGLKKTAALQDATINFKDTSSGANVSLTATYSGTVKTWFGGFIRVDKVPLSGSANASYAKPRYKTFYFVINASESMGIAATQADIDKLKALTPGSCALACHVPESGATKSNQQIARENNVTLRLDVIKTTIKDILTQVAADPVSSAYFKFVIYPFAYYRGALGGPSSDFSALKSQVDAIDLSHTQNPEGFTDHKKALQNLADTIGVGGDGSTAAKAQNFIFLMTDGVEDVANADKRADTPYSFGPINVGYMDYTDCDYVRTKTQGTVGVVYTTYIPLPDSATYNATVGQFASSIKPALQQCAAANYYYEGTDGDQIATAMKTMFSQAAASVRLTQ</sequence>
<evidence type="ECO:0000313" key="3">
    <source>
        <dbReference type="EMBL" id="CAJ0858804.1"/>
    </source>
</evidence>
<feature type="domain" description="Putative Flp pilus-assembly TadG-like N-terminal" evidence="2">
    <location>
        <begin position="23"/>
        <end position="70"/>
    </location>
</feature>
<evidence type="ECO:0000256" key="1">
    <source>
        <dbReference type="SAM" id="Phobius"/>
    </source>
</evidence>
<dbReference type="Gene3D" id="3.40.50.410">
    <property type="entry name" value="von Willebrand factor, type A domain"/>
    <property type="match status" value="1"/>
</dbReference>
<keyword evidence="1" id="KW-0812">Transmembrane</keyword>
<gene>
    <name evidence="3" type="ORF">AMST5_01150</name>
</gene>
<proteinExistence type="predicted"/>
<feature type="transmembrane region" description="Helical" evidence="1">
    <location>
        <begin position="21"/>
        <end position="44"/>
    </location>
</feature>
<keyword evidence="1" id="KW-1133">Transmembrane helix</keyword>
<accession>A0AA48RCF3</accession>
<dbReference type="InterPro" id="IPR028087">
    <property type="entry name" value="Tad_N"/>
</dbReference>
<evidence type="ECO:0000259" key="2">
    <source>
        <dbReference type="Pfam" id="PF13400"/>
    </source>
</evidence>
<reference evidence="3" key="1">
    <citation type="submission" date="2023-07" db="EMBL/GenBank/DDBJ databases">
        <authorList>
            <person name="Pelsma A.J. K."/>
        </authorList>
    </citation>
    <scope>NUCLEOTIDE SEQUENCE</scope>
</reference>
<keyword evidence="1" id="KW-0472">Membrane</keyword>